<evidence type="ECO:0000259" key="1">
    <source>
        <dbReference type="SMART" id="SM00829"/>
    </source>
</evidence>
<dbReference type="OMA" id="YASACHF"/>
<reference evidence="2 3" key="1">
    <citation type="journal article" date="2010" name="Proc. Natl. Acad. Sci. U.S.A.">
        <title>Insights into evolution of multicellular fungi from the assembled chromosomes of the mushroom Coprinopsis cinerea (Coprinus cinereus).</title>
        <authorList>
            <person name="Stajich J.E."/>
            <person name="Wilke S.K."/>
            <person name="Ahren D."/>
            <person name="Au C.H."/>
            <person name="Birren B.W."/>
            <person name="Borodovsky M."/>
            <person name="Burns C."/>
            <person name="Canback B."/>
            <person name="Casselton L.A."/>
            <person name="Cheng C.K."/>
            <person name="Deng J."/>
            <person name="Dietrich F.S."/>
            <person name="Fargo D.C."/>
            <person name="Farman M.L."/>
            <person name="Gathman A.C."/>
            <person name="Goldberg J."/>
            <person name="Guigo R."/>
            <person name="Hoegger P.J."/>
            <person name="Hooker J.B."/>
            <person name="Huggins A."/>
            <person name="James T.Y."/>
            <person name="Kamada T."/>
            <person name="Kilaru S."/>
            <person name="Kodira C."/>
            <person name="Kues U."/>
            <person name="Kupfer D."/>
            <person name="Kwan H.S."/>
            <person name="Lomsadze A."/>
            <person name="Li W."/>
            <person name="Lilly W.W."/>
            <person name="Ma L.J."/>
            <person name="Mackey A.J."/>
            <person name="Manning G."/>
            <person name="Martin F."/>
            <person name="Muraguchi H."/>
            <person name="Natvig D.O."/>
            <person name="Palmerini H."/>
            <person name="Ramesh M.A."/>
            <person name="Rehmeyer C.J."/>
            <person name="Roe B.A."/>
            <person name="Shenoy N."/>
            <person name="Stanke M."/>
            <person name="Ter-Hovhannisyan V."/>
            <person name="Tunlid A."/>
            <person name="Velagapudi R."/>
            <person name="Vision T.J."/>
            <person name="Zeng Q."/>
            <person name="Zolan M.E."/>
            <person name="Pukkila P.J."/>
        </authorList>
    </citation>
    <scope>NUCLEOTIDE SEQUENCE [LARGE SCALE GENOMIC DNA]</scope>
    <source>
        <strain evidence="3">Okayama-7 / 130 / ATCC MYA-4618 / FGSC 9003</strain>
    </source>
</reference>
<dbReference type="RefSeq" id="XP_001834382.1">
    <property type="nucleotide sequence ID" value="XM_001834330.1"/>
</dbReference>
<dbReference type="InterPro" id="IPR013149">
    <property type="entry name" value="ADH-like_C"/>
</dbReference>
<proteinExistence type="predicted"/>
<dbReference type="InterPro" id="IPR011032">
    <property type="entry name" value="GroES-like_sf"/>
</dbReference>
<feature type="domain" description="Enoyl reductase (ER)" evidence="1">
    <location>
        <begin position="13"/>
        <end position="344"/>
    </location>
</feature>
<accession>A8NK92</accession>
<dbReference type="GeneID" id="6010896"/>
<gene>
    <name evidence="2" type="ORF">CC1G_02118</name>
</gene>
<dbReference type="KEGG" id="cci:CC1G_02118"/>
<dbReference type="InterPro" id="IPR013154">
    <property type="entry name" value="ADH-like_N"/>
</dbReference>
<dbReference type="PANTHER" id="PTHR45348">
    <property type="entry name" value="HYPOTHETICAL OXIDOREDUCTASE (EUROFUNG)"/>
    <property type="match status" value="1"/>
</dbReference>
<dbReference type="InterPro" id="IPR020843">
    <property type="entry name" value="ER"/>
</dbReference>
<dbReference type="SUPFAM" id="SSF51735">
    <property type="entry name" value="NAD(P)-binding Rossmann-fold domains"/>
    <property type="match status" value="1"/>
</dbReference>
<dbReference type="EMBL" id="AACS02000010">
    <property type="protein sequence ID" value="EAU87359.1"/>
    <property type="molecule type" value="Genomic_DNA"/>
</dbReference>
<dbReference type="PANTHER" id="PTHR45348:SF2">
    <property type="entry name" value="ZINC-TYPE ALCOHOL DEHYDROGENASE-LIKE PROTEIN C2E1P3.01"/>
    <property type="match status" value="1"/>
</dbReference>
<keyword evidence="3" id="KW-1185">Reference proteome</keyword>
<dbReference type="SUPFAM" id="SSF50129">
    <property type="entry name" value="GroES-like"/>
    <property type="match status" value="1"/>
</dbReference>
<organism evidence="2 3">
    <name type="scientific">Coprinopsis cinerea (strain Okayama-7 / 130 / ATCC MYA-4618 / FGSC 9003)</name>
    <name type="common">Inky cap fungus</name>
    <name type="synonym">Hormographiella aspergillata</name>
    <dbReference type="NCBI Taxonomy" id="240176"/>
    <lineage>
        <taxon>Eukaryota</taxon>
        <taxon>Fungi</taxon>
        <taxon>Dikarya</taxon>
        <taxon>Basidiomycota</taxon>
        <taxon>Agaricomycotina</taxon>
        <taxon>Agaricomycetes</taxon>
        <taxon>Agaricomycetidae</taxon>
        <taxon>Agaricales</taxon>
        <taxon>Agaricineae</taxon>
        <taxon>Psathyrellaceae</taxon>
        <taxon>Coprinopsis</taxon>
    </lineage>
</organism>
<dbReference type="AlphaFoldDB" id="A8NK92"/>
<dbReference type="InParanoid" id="A8NK92"/>
<protein>
    <recommendedName>
        <fullName evidence="1">Enoyl reductase (ER) domain-containing protein</fullName>
    </recommendedName>
</protein>
<evidence type="ECO:0000313" key="3">
    <source>
        <dbReference type="Proteomes" id="UP000001861"/>
    </source>
</evidence>
<dbReference type="SMART" id="SM00829">
    <property type="entry name" value="PKS_ER"/>
    <property type="match status" value="1"/>
</dbReference>
<dbReference type="CDD" id="cd08249">
    <property type="entry name" value="enoyl_reductase_like"/>
    <property type="match status" value="1"/>
</dbReference>
<dbReference type="eggNOG" id="KOG1198">
    <property type="taxonomic scope" value="Eukaryota"/>
</dbReference>
<dbReference type="Pfam" id="PF00107">
    <property type="entry name" value="ADH_zinc_N"/>
    <property type="match status" value="1"/>
</dbReference>
<dbReference type="VEuPathDB" id="FungiDB:CC1G_02118"/>
<comment type="caution">
    <text evidence="2">The sequence shown here is derived from an EMBL/GenBank/DDBJ whole genome shotgun (WGS) entry which is preliminary data.</text>
</comment>
<dbReference type="Pfam" id="PF08240">
    <property type="entry name" value="ADH_N"/>
    <property type="match status" value="1"/>
</dbReference>
<name>A8NK92_COPC7</name>
<dbReference type="InterPro" id="IPR047122">
    <property type="entry name" value="Trans-enoyl_RdTase-like"/>
</dbReference>
<dbReference type="Gene3D" id="3.40.50.720">
    <property type="entry name" value="NAD(P)-binding Rossmann-like Domain"/>
    <property type="match status" value="1"/>
</dbReference>
<dbReference type="FunCoup" id="A8NK92">
    <property type="interactions" value="9"/>
</dbReference>
<dbReference type="OrthoDB" id="3233595at2759"/>
<dbReference type="Gene3D" id="3.90.180.10">
    <property type="entry name" value="Medium-chain alcohol dehydrogenases, catalytic domain"/>
    <property type="match status" value="1"/>
</dbReference>
<evidence type="ECO:0000313" key="2">
    <source>
        <dbReference type="EMBL" id="EAU87359.1"/>
    </source>
</evidence>
<dbReference type="InterPro" id="IPR036291">
    <property type="entry name" value="NAD(P)-bd_dom_sf"/>
</dbReference>
<dbReference type="Proteomes" id="UP000001861">
    <property type="component" value="Unassembled WGS sequence"/>
</dbReference>
<sequence length="350" mass="37523">MSTNTQKALVLEKLNGDFVVTDWPIPVPQAGEVLVKIEATALNPVDWKIQKIFGQFIKDYPAILGVDISGEVVELGEGVTNVKKGDKVFFQGQRAEGDAKYRNAGFQQYTITDVRTIAKIPSNISITEAAAIPAGFITSPVGLFLEKPLGAGLENAFTTGKGRYSNQPIVILGGSSAVGQFAIQVARLSGFNPIVTTSSLKHTEFLKSLGATHVVDRGLPSEDTQKAIKAIVPTPVTLVYDAVSTKDTQELGIKILAPNGTIVLTLPPEVEASDGKEVIFARAPKEFPRVYQLLTELYPKLTGLLEERVIKPIRVEVLPGGLNGIVAGLKRLEEGTVSGTKLVVLPQETV</sequence>
<dbReference type="GO" id="GO:0016651">
    <property type="term" value="F:oxidoreductase activity, acting on NAD(P)H"/>
    <property type="evidence" value="ECO:0007669"/>
    <property type="project" value="InterPro"/>
</dbReference>